<keyword evidence="3" id="KW-1003">Cell membrane</keyword>
<dbReference type="eggNOG" id="COG2259">
    <property type="taxonomic scope" value="Bacteria"/>
</dbReference>
<reference evidence="8 9" key="1">
    <citation type="journal article" date="2006" name="J. Bacteriol.">
        <title>Comparison of the genome sequence of the poultry pathogen Bordetella avium with those of B. bronchiseptica, B. pertussis, and B. parapertussis reveals extensive diversity in surface structures associated with host interaction.</title>
        <authorList>
            <person name="Sebaihia M."/>
            <person name="Preston A."/>
            <person name="Maskell D.J."/>
            <person name="Kuzmiak H."/>
            <person name="Connell T.D."/>
            <person name="King N.D."/>
            <person name="Orndorff P.E."/>
            <person name="Miyamoto D.M."/>
            <person name="Thomson N.R."/>
            <person name="Harris D."/>
            <person name="Goble A."/>
            <person name="Lord A."/>
            <person name="Murphy L."/>
            <person name="Quail M.A."/>
            <person name="Rutter S."/>
            <person name="Squares R."/>
            <person name="Squares S."/>
            <person name="Woodward J."/>
            <person name="Parkhill J."/>
            <person name="Temple L.M."/>
        </authorList>
    </citation>
    <scope>NUCLEOTIDE SEQUENCE [LARGE SCALE GENOMIC DNA]</scope>
    <source>
        <strain evidence="8 9">197N</strain>
    </source>
</reference>
<feature type="transmembrane region" description="Helical" evidence="7">
    <location>
        <begin position="75"/>
        <end position="96"/>
    </location>
</feature>
<dbReference type="Pfam" id="PF07681">
    <property type="entry name" value="DoxX"/>
    <property type="match status" value="1"/>
</dbReference>
<dbReference type="InterPro" id="IPR051907">
    <property type="entry name" value="DoxX-like_oxidoreductase"/>
</dbReference>
<evidence type="ECO:0000256" key="4">
    <source>
        <dbReference type="ARBA" id="ARBA00022692"/>
    </source>
</evidence>
<dbReference type="HOGENOM" id="CLU_058421_3_1_4"/>
<protein>
    <submittedName>
        <fullName evidence="8">Membrane protein</fullName>
    </submittedName>
</protein>
<evidence type="ECO:0000256" key="6">
    <source>
        <dbReference type="ARBA" id="ARBA00023136"/>
    </source>
</evidence>
<dbReference type="InterPro" id="IPR032808">
    <property type="entry name" value="DoxX"/>
</dbReference>
<feature type="transmembrane region" description="Helical" evidence="7">
    <location>
        <begin position="47"/>
        <end position="68"/>
    </location>
</feature>
<name>Q2KW52_BORA1</name>
<dbReference type="PANTHER" id="PTHR33452">
    <property type="entry name" value="OXIDOREDUCTASE CATD-RELATED"/>
    <property type="match status" value="1"/>
</dbReference>
<keyword evidence="9" id="KW-1185">Reference proteome</keyword>
<dbReference type="GeneID" id="92934005"/>
<evidence type="ECO:0000313" key="8">
    <source>
        <dbReference type="EMBL" id="CAJ50359.1"/>
    </source>
</evidence>
<comment type="similarity">
    <text evidence="2">Belongs to the DoxX family.</text>
</comment>
<proteinExistence type="inferred from homology"/>
<gene>
    <name evidence="8" type="ordered locus">BAV2748</name>
</gene>
<dbReference type="GO" id="GO:0005886">
    <property type="term" value="C:plasma membrane"/>
    <property type="evidence" value="ECO:0007669"/>
    <property type="project" value="UniProtKB-SubCell"/>
</dbReference>
<dbReference type="EMBL" id="AM167904">
    <property type="protein sequence ID" value="CAJ50359.1"/>
    <property type="molecule type" value="Genomic_DNA"/>
</dbReference>
<dbReference type="OrthoDB" id="5382961at2"/>
<sequence length="134" mass="14502">MIDNRTAPYAALLLRLMLGVMYLAHGLTKLLVFTLPGTAQFFAKIGFAGWLAYPVTFFEIGAGIFLILGVLPRWVAALAFIQLLVASSVHFGNGWGFSRPNGGWEYPVFLALSAAVLVLLGDGKFALVRSGRRA</sequence>
<keyword evidence="4 7" id="KW-0812">Transmembrane</keyword>
<dbReference type="PANTHER" id="PTHR33452:SF1">
    <property type="entry name" value="INNER MEMBRANE PROTEIN YPHA-RELATED"/>
    <property type="match status" value="1"/>
</dbReference>
<dbReference type="Proteomes" id="UP000001977">
    <property type="component" value="Chromosome"/>
</dbReference>
<dbReference type="AlphaFoldDB" id="Q2KW52"/>
<dbReference type="STRING" id="360910.BAV2748"/>
<evidence type="ECO:0000256" key="1">
    <source>
        <dbReference type="ARBA" id="ARBA00004651"/>
    </source>
</evidence>
<keyword evidence="6 7" id="KW-0472">Membrane</keyword>
<evidence type="ECO:0000313" key="9">
    <source>
        <dbReference type="Proteomes" id="UP000001977"/>
    </source>
</evidence>
<evidence type="ECO:0000256" key="2">
    <source>
        <dbReference type="ARBA" id="ARBA00006679"/>
    </source>
</evidence>
<evidence type="ECO:0000256" key="7">
    <source>
        <dbReference type="SAM" id="Phobius"/>
    </source>
</evidence>
<dbReference type="KEGG" id="bav:BAV2748"/>
<dbReference type="RefSeq" id="WP_012418390.1">
    <property type="nucleotide sequence ID" value="NC_010645.1"/>
</dbReference>
<comment type="subcellular location">
    <subcellularLocation>
        <location evidence="1">Cell membrane</location>
        <topology evidence="1">Multi-pass membrane protein</topology>
    </subcellularLocation>
</comment>
<feature type="transmembrane region" description="Helical" evidence="7">
    <location>
        <begin position="108"/>
        <end position="127"/>
    </location>
</feature>
<organism evidence="8 9">
    <name type="scientific">Bordetella avium (strain 197N)</name>
    <dbReference type="NCBI Taxonomy" id="360910"/>
    <lineage>
        <taxon>Bacteria</taxon>
        <taxon>Pseudomonadati</taxon>
        <taxon>Pseudomonadota</taxon>
        <taxon>Betaproteobacteria</taxon>
        <taxon>Burkholderiales</taxon>
        <taxon>Alcaligenaceae</taxon>
        <taxon>Bordetella</taxon>
    </lineage>
</organism>
<evidence type="ECO:0000256" key="3">
    <source>
        <dbReference type="ARBA" id="ARBA00022475"/>
    </source>
</evidence>
<evidence type="ECO:0000256" key="5">
    <source>
        <dbReference type="ARBA" id="ARBA00022989"/>
    </source>
</evidence>
<feature type="transmembrane region" description="Helical" evidence="7">
    <location>
        <begin position="12"/>
        <end position="35"/>
    </location>
</feature>
<accession>Q2KW52</accession>
<keyword evidence="5 7" id="KW-1133">Transmembrane helix</keyword>